<dbReference type="RefSeq" id="WP_270024154.1">
    <property type="nucleotide sequence ID" value="NZ_JAPDDP010000007.1"/>
</dbReference>
<protein>
    <recommendedName>
        <fullName evidence="2">Glycosyl transferase family 28 C-terminal domain-containing protein</fullName>
    </recommendedName>
</protein>
<name>A0A9X3NBS2_9ACTN</name>
<reference evidence="3" key="1">
    <citation type="submission" date="2022-10" db="EMBL/GenBank/DDBJ databases">
        <title>The WGS of Solirubrobacter phytolaccae KCTC 29190.</title>
        <authorList>
            <person name="Jiang Z."/>
        </authorList>
    </citation>
    <scope>NUCLEOTIDE SEQUENCE</scope>
    <source>
        <strain evidence="3">KCTC 29190</strain>
    </source>
</reference>
<dbReference type="Proteomes" id="UP001147653">
    <property type="component" value="Unassembled WGS sequence"/>
</dbReference>
<evidence type="ECO:0000259" key="2">
    <source>
        <dbReference type="Pfam" id="PF04101"/>
    </source>
</evidence>
<gene>
    <name evidence="3" type="ORF">OJ997_06040</name>
</gene>
<keyword evidence="4" id="KW-1185">Reference proteome</keyword>
<feature type="domain" description="Glycosyl transferase family 28 C-terminal" evidence="2">
    <location>
        <begin position="232"/>
        <end position="279"/>
    </location>
</feature>
<organism evidence="3 4">
    <name type="scientific">Solirubrobacter phytolaccae</name>
    <dbReference type="NCBI Taxonomy" id="1404360"/>
    <lineage>
        <taxon>Bacteria</taxon>
        <taxon>Bacillati</taxon>
        <taxon>Actinomycetota</taxon>
        <taxon>Thermoleophilia</taxon>
        <taxon>Solirubrobacterales</taxon>
        <taxon>Solirubrobacteraceae</taxon>
        <taxon>Solirubrobacter</taxon>
    </lineage>
</organism>
<evidence type="ECO:0000313" key="3">
    <source>
        <dbReference type="EMBL" id="MDA0179847.1"/>
    </source>
</evidence>
<dbReference type="SUPFAM" id="SSF53756">
    <property type="entry name" value="UDP-Glycosyltransferase/glycogen phosphorylase"/>
    <property type="match status" value="1"/>
</dbReference>
<dbReference type="GO" id="GO:0016758">
    <property type="term" value="F:hexosyltransferase activity"/>
    <property type="evidence" value="ECO:0007669"/>
    <property type="project" value="InterPro"/>
</dbReference>
<dbReference type="EMBL" id="JAPDDP010000007">
    <property type="protein sequence ID" value="MDA0179847.1"/>
    <property type="molecule type" value="Genomic_DNA"/>
</dbReference>
<sequence length="332" mass="35567">MIGYYVHHQGDGHLARACSIAAHLGDEVVTGLSSRPRPDRWPGMWVQLARDDDPAPAEDAHPTAGGTLHWAPTGHPGLRERMAQLAAWIATYTPRLLVVDVSVEVAVLARTMGVPTIVMGMPGVREDRAHQLGFQLADAIIAPWPEWAGVLRGAEPWAAKVHAVGAISRFDARSRVAAGQGPPRVVVLSGRGGTELTLDQLTAAEAATPGWTWTALGPPSHRWVEDPWPLLCAADVIVTHAGQNAIADVAASGRPAVVIPQPRPYDEQHATARVLDEARLAVVRTRWPEPHEWDAVLAAALKLGGEGWSRWRTGTGAERAAAVLQELACASR</sequence>
<feature type="region of interest" description="Disordered" evidence="1">
    <location>
        <begin position="52"/>
        <end position="72"/>
    </location>
</feature>
<dbReference type="InterPro" id="IPR007235">
    <property type="entry name" value="Glyco_trans_28_C"/>
</dbReference>
<evidence type="ECO:0000313" key="4">
    <source>
        <dbReference type="Proteomes" id="UP001147653"/>
    </source>
</evidence>
<dbReference type="AlphaFoldDB" id="A0A9X3NBS2"/>
<evidence type="ECO:0000256" key="1">
    <source>
        <dbReference type="SAM" id="MobiDB-lite"/>
    </source>
</evidence>
<dbReference type="Pfam" id="PF04101">
    <property type="entry name" value="Glyco_tran_28_C"/>
    <property type="match status" value="1"/>
</dbReference>
<dbReference type="Gene3D" id="3.40.50.2000">
    <property type="entry name" value="Glycogen Phosphorylase B"/>
    <property type="match status" value="1"/>
</dbReference>
<dbReference type="PANTHER" id="PTHR21015">
    <property type="entry name" value="UDP-N-ACETYLGLUCOSAMINE--N-ACETYLMURAMYL-(PENTAPEPTIDE) PYROPHOSPHORYL-UNDECAPRENOL N-ACETYLGLUCOSAMINE TRANSFERASE 1"/>
    <property type="match status" value="1"/>
</dbReference>
<accession>A0A9X3NBS2</accession>
<feature type="compositionally biased region" description="Basic and acidic residues" evidence="1">
    <location>
        <begin position="52"/>
        <end position="61"/>
    </location>
</feature>
<proteinExistence type="predicted"/>
<comment type="caution">
    <text evidence="3">The sequence shown here is derived from an EMBL/GenBank/DDBJ whole genome shotgun (WGS) entry which is preliminary data.</text>
</comment>
<dbReference type="PANTHER" id="PTHR21015:SF22">
    <property type="entry name" value="GLYCOSYLTRANSFERASE"/>
    <property type="match status" value="1"/>
</dbReference>